<accession>A0AAW3HZL8</accession>
<organism evidence="1 2">
    <name type="scientific">Achromobacter spanius</name>
    <dbReference type="NCBI Taxonomy" id="217203"/>
    <lineage>
        <taxon>Bacteria</taxon>
        <taxon>Pseudomonadati</taxon>
        <taxon>Pseudomonadota</taxon>
        <taxon>Betaproteobacteria</taxon>
        <taxon>Burkholderiales</taxon>
        <taxon>Alcaligenaceae</taxon>
        <taxon>Achromobacter</taxon>
    </lineage>
</organism>
<dbReference type="PANTHER" id="PTHR38813:SF1">
    <property type="entry name" value="TOXIN RELE1-RELATED"/>
    <property type="match status" value="1"/>
</dbReference>
<dbReference type="AlphaFoldDB" id="A0AAW3HZL8"/>
<comment type="caution">
    <text evidence="1">The sequence shown here is derived from an EMBL/GenBank/DDBJ whole genome shotgun (WGS) entry which is preliminary data.</text>
</comment>
<reference evidence="1 2" key="1">
    <citation type="submission" date="2015-07" db="EMBL/GenBank/DDBJ databases">
        <title>Draft genome of Achromobacter spanius.</title>
        <authorList>
            <person name="Wang X."/>
        </authorList>
    </citation>
    <scope>NUCLEOTIDE SEQUENCE [LARGE SCALE GENOMIC DNA]</scope>
    <source>
        <strain evidence="1 2">CGMCC9173</strain>
    </source>
</reference>
<proteinExistence type="predicted"/>
<dbReference type="EMBL" id="LGVG01000027">
    <property type="protein sequence ID" value="KNE26020.1"/>
    <property type="molecule type" value="Genomic_DNA"/>
</dbReference>
<gene>
    <name evidence="1" type="ORF">AFM18_19385</name>
</gene>
<evidence type="ECO:0000313" key="1">
    <source>
        <dbReference type="EMBL" id="KNE26020.1"/>
    </source>
</evidence>
<dbReference type="Proteomes" id="UP000037511">
    <property type="component" value="Unassembled WGS sequence"/>
</dbReference>
<dbReference type="InterPro" id="IPR035093">
    <property type="entry name" value="RelE/ParE_toxin_dom_sf"/>
</dbReference>
<dbReference type="InterPro" id="IPR052747">
    <property type="entry name" value="TA_system_RelE_toxin"/>
</dbReference>
<dbReference type="PANTHER" id="PTHR38813">
    <property type="match status" value="1"/>
</dbReference>
<dbReference type="SUPFAM" id="SSF143011">
    <property type="entry name" value="RelE-like"/>
    <property type="match status" value="1"/>
</dbReference>
<protein>
    <submittedName>
        <fullName evidence="1">Cytotoxic translational repressor of toxin-antitoxin stability system</fullName>
    </submittedName>
</protein>
<dbReference type="Gene3D" id="3.30.2310.20">
    <property type="entry name" value="RelE-like"/>
    <property type="match status" value="1"/>
</dbReference>
<sequence length="84" mass="9885">MFCINWAKKAVKQWLKLPIADRTRVAAEITKLENFPAASNVKALENHQFAYRLRVGRYRVLFDVRAEICVIDIQEVKKRDESTY</sequence>
<evidence type="ECO:0000313" key="2">
    <source>
        <dbReference type="Proteomes" id="UP000037511"/>
    </source>
</evidence>
<name>A0AAW3HZL8_9BURK</name>
<dbReference type="RefSeq" id="WP_050448523.1">
    <property type="nucleotide sequence ID" value="NZ_CP034689.1"/>
</dbReference>